<feature type="transmembrane region" description="Helical" evidence="5">
    <location>
        <begin position="54"/>
        <end position="73"/>
    </location>
</feature>
<dbReference type="Proteomes" id="UP000823561">
    <property type="component" value="Chromosome 6"/>
</dbReference>
<evidence type="ECO:0000313" key="8">
    <source>
        <dbReference type="Proteomes" id="UP000823561"/>
    </source>
</evidence>
<feature type="domain" description="Granulins" evidence="6">
    <location>
        <begin position="692"/>
        <end position="705"/>
    </location>
</feature>
<keyword evidence="5" id="KW-0812">Transmembrane</keyword>
<keyword evidence="4" id="KW-1015">Disulfide bond</keyword>
<evidence type="ECO:0000256" key="2">
    <source>
        <dbReference type="ARBA" id="ARBA00010093"/>
    </source>
</evidence>
<comment type="subcellular location">
    <subcellularLocation>
        <location evidence="1">Secreted</location>
    </subcellularLocation>
</comment>
<proteinExistence type="inferred from homology"/>
<dbReference type="Pfam" id="PF00396">
    <property type="entry name" value="Granulin"/>
    <property type="match status" value="9"/>
</dbReference>
<feature type="domain" description="Granulins" evidence="6">
    <location>
        <begin position="362"/>
        <end position="375"/>
    </location>
</feature>
<feature type="domain" description="Granulins" evidence="6">
    <location>
        <begin position="189"/>
        <end position="202"/>
    </location>
</feature>
<comment type="caution">
    <text evidence="7">The sequence shown here is derived from an EMBL/GenBank/DDBJ whole genome shotgun (WGS) entry which is preliminary data.</text>
</comment>
<feature type="domain" description="Granulins" evidence="6">
    <location>
        <begin position="280"/>
        <end position="293"/>
    </location>
</feature>
<evidence type="ECO:0000256" key="5">
    <source>
        <dbReference type="SAM" id="Phobius"/>
    </source>
</evidence>
<dbReference type="InterPro" id="IPR039036">
    <property type="entry name" value="Granulin_fam"/>
</dbReference>
<organism evidence="7 8">
    <name type="scientific">Alosa alosa</name>
    <name type="common">allis shad</name>
    <dbReference type="NCBI Taxonomy" id="278164"/>
    <lineage>
        <taxon>Eukaryota</taxon>
        <taxon>Metazoa</taxon>
        <taxon>Chordata</taxon>
        <taxon>Craniata</taxon>
        <taxon>Vertebrata</taxon>
        <taxon>Euteleostomi</taxon>
        <taxon>Actinopterygii</taxon>
        <taxon>Neopterygii</taxon>
        <taxon>Teleostei</taxon>
        <taxon>Clupei</taxon>
        <taxon>Clupeiformes</taxon>
        <taxon>Clupeoidei</taxon>
        <taxon>Clupeidae</taxon>
        <taxon>Alosa</taxon>
    </lineage>
</organism>
<comment type="similarity">
    <text evidence="2">Belongs to the granulin family.</text>
</comment>
<evidence type="ECO:0000256" key="1">
    <source>
        <dbReference type="ARBA" id="ARBA00004613"/>
    </source>
</evidence>
<name>A0AAV6GYR3_9TELE</name>
<dbReference type="InterPro" id="IPR000118">
    <property type="entry name" value="Granulin"/>
</dbReference>
<dbReference type="FunFam" id="2.10.25.160:FF:000001">
    <property type="entry name" value="Granulin precursor"/>
    <property type="match status" value="4"/>
</dbReference>
<dbReference type="Gene3D" id="2.10.25.160">
    <property type="entry name" value="Granulin"/>
    <property type="match status" value="9"/>
</dbReference>
<dbReference type="AlphaFoldDB" id="A0AAV6GYR3"/>
<evidence type="ECO:0000313" key="7">
    <source>
        <dbReference type="EMBL" id="KAG5280268.1"/>
    </source>
</evidence>
<gene>
    <name evidence="7" type="ORF">AALO_G00087040</name>
</gene>
<dbReference type="PANTHER" id="PTHR12274">
    <property type="entry name" value="GRANULIN"/>
    <property type="match status" value="1"/>
</dbReference>
<dbReference type="SMART" id="SM00277">
    <property type="entry name" value="GRAN"/>
    <property type="match status" value="9"/>
</dbReference>
<dbReference type="InterPro" id="IPR037277">
    <property type="entry name" value="Granulin_sf"/>
</dbReference>
<protein>
    <recommendedName>
        <fullName evidence="6">Granulins domain-containing protein</fullName>
    </recommendedName>
</protein>
<reference evidence="7" key="1">
    <citation type="submission" date="2020-10" db="EMBL/GenBank/DDBJ databases">
        <title>Chromosome-scale genome assembly of the Allis shad, Alosa alosa.</title>
        <authorList>
            <person name="Margot Z."/>
            <person name="Christophe K."/>
            <person name="Cabau C."/>
            <person name="Louis A."/>
            <person name="Berthelot C."/>
            <person name="Parey E."/>
            <person name="Roest Crollius H."/>
            <person name="Montfort J."/>
            <person name="Robinson-Rechavi M."/>
            <person name="Bucao C."/>
            <person name="Bouchez O."/>
            <person name="Gislard M."/>
            <person name="Lluch J."/>
            <person name="Milhes M."/>
            <person name="Lampietro C."/>
            <person name="Lopez Roques C."/>
            <person name="Donnadieu C."/>
            <person name="Braasch I."/>
            <person name="Desvignes T."/>
            <person name="Postlethwait J."/>
            <person name="Bobe J."/>
            <person name="Guiguen Y."/>
        </authorList>
    </citation>
    <scope>NUCLEOTIDE SEQUENCE</scope>
    <source>
        <strain evidence="7">M-15738</strain>
        <tissue evidence="7">Blood</tissue>
    </source>
</reference>
<dbReference type="GO" id="GO:0005576">
    <property type="term" value="C:extracellular region"/>
    <property type="evidence" value="ECO:0007669"/>
    <property type="project" value="UniProtKB-SubCell"/>
</dbReference>
<evidence type="ECO:0000256" key="3">
    <source>
        <dbReference type="ARBA" id="ARBA00022525"/>
    </source>
</evidence>
<evidence type="ECO:0000259" key="6">
    <source>
        <dbReference type="PROSITE" id="PS00799"/>
    </source>
</evidence>
<feature type="transmembrane region" description="Helical" evidence="5">
    <location>
        <begin position="14"/>
        <end position="34"/>
    </location>
</feature>
<accession>A0AAV6GYR3</accession>
<feature type="domain" description="Granulins" evidence="6">
    <location>
        <begin position="441"/>
        <end position="454"/>
    </location>
</feature>
<sequence>MTDSSFTLSTQCTLFNYVMWLRVTLFPTPFLFVVPHSKSKRVEVKNTELTMRGVSVCVSVCALFLLSVCSALICPDGGMCEDGDTCCQTPSGGYGCCPLPNAECCSDHLHCCFQGTLCDLEHSKCINKTHSLPLVMRRPARPPTPSLPWEDELAVICPDEESECPDGTTCCQLIDGTWGCCPLANAVCCEDKRHCCPERTKCDLEHSKCVSATLGSTPMWRKFRARKRAHSPGSYTVFPDRSVGSITCPGAKSACPDDTTCCLMKSGSYGCCPYPDAVCCSDKVHCCPNGTTCDLEQQMCTSSRTQTHFPLAQKQPALLIRLPAAKDVVCPDKISTCPDETTCCALGNGSYGCCPMPKAVCCSDHLHCCPEGTTCDLAKSTCMSTNGRIAWATKIPALTPPQIRASAVPCNDSVACADGSTCCKTASGVWACCPLEEAVCCPDHTHCCPHDTVCNERASTCDDPTDPLASVPWLEKTSTFALDTQPPNTKCDESKSCPDTYTCCKTTAGGWGCCPLPEAVCCEDHLHCCPHGTTCNLPASTCDSARGPVPLVRKVPALSATLPAAPVPSHGLMCDGHTSCPDDNTCCFMHKAGKWGCCPLRQAVCCSSGDHCCPSGFTCDEKHTSCTKGRLEIPWYRKQEARVVQGSAGSEVAEGVMDVKCDDESSCAAGSTCCKLPTGDWGCCPLVKAVCCSDHEHCCPQGYTCALESGTCVKPSDRAAAVPLSPLSEAQQPSQDVQCDAETRCDTDQTCCRTSPDSWACCPYKRAVCCPDMKNCCPMGYICNAEIQGCSKGSTGSKGSKGSTLTWWDNKF</sequence>
<keyword evidence="5" id="KW-0472">Membrane</keyword>
<dbReference type="PANTHER" id="PTHR12274:SF6">
    <property type="entry name" value="GRANULIN B"/>
    <property type="match status" value="1"/>
</dbReference>
<dbReference type="SUPFAM" id="SSF57277">
    <property type="entry name" value="Granulin repeat"/>
    <property type="match status" value="9"/>
</dbReference>
<feature type="domain" description="Granulins" evidence="6">
    <location>
        <begin position="522"/>
        <end position="535"/>
    </location>
</feature>
<keyword evidence="3" id="KW-0964">Secreted</keyword>
<dbReference type="PROSITE" id="PS00799">
    <property type="entry name" value="GRANULINS"/>
    <property type="match status" value="6"/>
</dbReference>
<keyword evidence="8" id="KW-1185">Reference proteome</keyword>
<keyword evidence="5" id="KW-1133">Transmembrane helix</keyword>
<dbReference type="EMBL" id="JADWDJ010000006">
    <property type="protein sequence ID" value="KAG5280268.1"/>
    <property type="molecule type" value="Genomic_DNA"/>
</dbReference>
<evidence type="ECO:0000256" key="4">
    <source>
        <dbReference type="ARBA" id="ARBA00023157"/>
    </source>
</evidence>